<proteinExistence type="predicted"/>
<name>A0ABU8R2M9_9PSED</name>
<accession>A0ABU8R2M9</accession>
<gene>
    <name evidence="1" type="ORF">V7V80_04955</name>
</gene>
<keyword evidence="2" id="KW-1185">Reference proteome</keyword>
<dbReference type="EMBL" id="JBBHLD010000003">
    <property type="protein sequence ID" value="MEJ5904026.1"/>
    <property type="molecule type" value="Genomic_DNA"/>
</dbReference>
<evidence type="ECO:0000313" key="2">
    <source>
        <dbReference type="Proteomes" id="UP001377692"/>
    </source>
</evidence>
<evidence type="ECO:0008006" key="3">
    <source>
        <dbReference type="Google" id="ProtNLM"/>
    </source>
</evidence>
<dbReference type="Proteomes" id="UP001377692">
    <property type="component" value="Unassembled WGS sequence"/>
</dbReference>
<dbReference type="RefSeq" id="WP_225935611.1">
    <property type="nucleotide sequence ID" value="NZ_JABWRY020000001.1"/>
</dbReference>
<organism evidence="1 2">
    <name type="scientific">Pseudomonas kermanshahensis</name>
    <dbReference type="NCBI Taxonomy" id="2745482"/>
    <lineage>
        <taxon>Bacteria</taxon>
        <taxon>Pseudomonadati</taxon>
        <taxon>Pseudomonadota</taxon>
        <taxon>Gammaproteobacteria</taxon>
        <taxon>Pseudomonadales</taxon>
        <taxon>Pseudomonadaceae</taxon>
        <taxon>Pseudomonas</taxon>
    </lineage>
</organism>
<evidence type="ECO:0000313" key="1">
    <source>
        <dbReference type="EMBL" id="MEJ5904026.1"/>
    </source>
</evidence>
<sequence length="373" mass="42062">MTALECAAFLNAPSRDVVMNLSSRIPYVKQQLIYLLYGDRRIYQLEAKLSILTALARCKPAELPVIRVLTDQPQAFAGWPVEVIALDDATLQAWTGEGGYTHRRKACAIAQAGQWADKTVFIDTDTVFLQSPLKLFGQVDAGQYLVDEVEMRWAEASHREDYLGFSAGLARAGAVPSDDLRLCNSGVLGFTRENAGIAERAIQRIDAWTPYARELHTIEQIAFSFELQGVQINQARGVISHYFAMKQYIHAILEIFFARHGERFTPKMPGLALKVPAHRPVPSWLNRLSVKWSLTRVPPELRGVGRKLLYGSVIGRDDYQRACKVVWWRSAIEDMRHLRGLDWTQGWPAGLPRLGRRDERAFSAIARDSLKVS</sequence>
<protein>
    <recommendedName>
        <fullName evidence="3">Nucleotide-diphospho-sugar transferase domain-containing protein</fullName>
    </recommendedName>
</protein>
<reference evidence="1 2" key="1">
    <citation type="submission" date="2024-02" db="EMBL/GenBank/DDBJ databases">
        <title>Identification of pathogenicity and growth-promoting functions of Pseudomonas putida variants.</title>
        <authorList>
            <person name="Sun J."/>
        </authorList>
    </citation>
    <scope>NUCLEOTIDE SEQUENCE [LARGE SCALE GENOMIC DNA]</scope>
    <source>
        <strain evidence="1 2">A04</strain>
    </source>
</reference>
<comment type="caution">
    <text evidence="1">The sequence shown here is derived from an EMBL/GenBank/DDBJ whole genome shotgun (WGS) entry which is preliminary data.</text>
</comment>